<dbReference type="Gene3D" id="3.40.50.1820">
    <property type="entry name" value="alpha/beta hydrolase"/>
    <property type="match status" value="1"/>
</dbReference>
<sequence length="298" mass="31702">MCRCLPRTTGTMLLLALAAVPGAAAIVEEVMVVTATVESMYGKPVTQPITVTVFRDDDRARAPFLVLNHGRPAQPDEYAKMGRVRYADNARWFVSKGFAVFVPTRIGYGVTGGEDMEYSGIGSARNYPPGFEAAAQQTLRVIDLARGLPYVDGERGVLVGQSFGGSATLAAAARRPPGLVAAINFAGGGGGNPTSRPGEPSRPDLLEKTFAGYGRTTAVPCLWLYSTNDRYFGAEYPKQWFEAYRRGNAAATFVALPPLPASLGPDGHATFTRNPAAWQPAVETFLDGLGFGGLKPPP</sequence>
<dbReference type="Proteomes" id="UP000193427">
    <property type="component" value="Chromosome"/>
</dbReference>
<evidence type="ECO:0000313" key="3">
    <source>
        <dbReference type="Proteomes" id="UP000193427"/>
    </source>
</evidence>
<dbReference type="PANTHER" id="PTHR22946">
    <property type="entry name" value="DIENELACTONE HYDROLASE DOMAIN-CONTAINING PROTEIN-RELATED"/>
    <property type="match status" value="1"/>
</dbReference>
<gene>
    <name evidence="2" type="ORF">A4W93_03300</name>
</gene>
<dbReference type="InterPro" id="IPR050261">
    <property type="entry name" value="FrsA_esterase"/>
</dbReference>
<proteinExistence type="predicted"/>
<dbReference type="EMBL" id="CP015118">
    <property type="protein sequence ID" value="ARN23704.1"/>
    <property type="molecule type" value="Genomic_DNA"/>
</dbReference>
<evidence type="ECO:0008006" key="4">
    <source>
        <dbReference type="Google" id="ProtNLM"/>
    </source>
</evidence>
<dbReference type="STRING" id="946333.A4W93_03300"/>
<dbReference type="InterPro" id="IPR029058">
    <property type="entry name" value="AB_hydrolase_fold"/>
</dbReference>
<evidence type="ECO:0000256" key="1">
    <source>
        <dbReference type="SAM" id="SignalP"/>
    </source>
</evidence>
<evidence type="ECO:0000313" key="2">
    <source>
        <dbReference type="EMBL" id="ARN23704.1"/>
    </source>
</evidence>
<organism evidence="2 3">
    <name type="scientific">Piscinibacter gummiphilus</name>
    <dbReference type="NCBI Taxonomy" id="946333"/>
    <lineage>
        <taxon>Bacteria</taxon>
        <taxon>Pseudomonadati</taxon>
        <taxon>Pseudomonadota</taxon>
        <taxon>Betaproteobacteria</taxon>
        <taxon>Burkholderiales</taxon>
        <taxon>Sphaerotilaceae</taxon>
        <taxon>Piscinibacter</taxon>
    </lineage>
</organism>
<keyword evidence="3" id="KW-1185">Reference proteome</keyword>
<protein>
    <recommendedName>
        <fullName evidence="4">Dienelactone hydrolase</fullName>
    </recommendedName>
</protein>
<feature type="signal peptide" evidence="1">
    <location>
        <begin position="1"/>
        <end position="25"/>
    </location>
</feature>
<dbReference type="AlphaFoldDB" id="A0A1W6LHF0"/>
<dbReference type="KEGG" id="rgu:A4W93_03300"/>
<reference evidence="2 3" key="1">
    <citation type="submission" date="2016-04" db="EMBL/GenBank/DDBJ databases">
        <title>Complete genome sequence of natural rubber-degrading, novel Gram-negative bacterium, Rhizobacter gummiphilus strain NS21.</title>
        <authorList>
            <person name="Tabata M."/>
            <person name="Kasai D."/>
            <person name="Fukuda M."/>
        </authorList>
    </citation>
    <scope>NUCLEOTIDE SEQUENCE [LARGE SCALE GENOMIC DNA]</scope>
    <source>
        <strain evidence="2 3">NS21</strain>
    </source>
</reference>
<feature type="chain" id="PRO_5012348425" description="Dienelactone hydrolase" evidence="1">
    <location>
        <begin position="26"/>
        <end position="298"/>
    </location>
</feature>
<name>A0A1W6LHF0_9BURK</name>
<dbReference type="SUPFAM" id="SSF53474">
    <property type="entry name" value="alpha/beta-Hydrolases"/>
    <property type="match status" value="1"/>
</dbReference>
<keyword evidence="1" id="KW-0732">Signal</keyword>
<accession>A0A1W6LHF0</accession>